<feature type="transmembrane region" description="Helical" evidence="13">
    <location>
        <begin position="420"/>
        <end position="439"/>
    </location>
</feature>
<keyword evidence="8" id="KW-0406">Ion transport</keyword>
<dbReference type="OMA" id="LHIMSGD"/>
<dbReference type="SUPFAM" id="SSF144083">
    <property type="entry name" value="Magnesium transport protein CorA, transmembrane region"/>
    <property type="match status" value="1"/>
</dbReference>
<evidence type="ECO:0000313" key="15">
    <source>
        <dbReference type="Proteomes" id="UP000053201"/>
    </source>
</evidence>
<evidence type="ECO:0000256" key="8">
    <source>
        <dbReference type="ARBA" id="ARBA00023065"/>
    </source>
</evidence>
<dbReference type="RefSeq" id="XP_016611238.1">
    <property type="nucleotide sequence ID" value="XM_016750546.1"/>
</dbReference>
<dbReference type="GO" id="GO:0005886">
    <property type="term" value="C:plasma membrane"/>
    <property type="evidence" value="ECO:0007669"/>
    <property type="project" value="UniProtKB-SubCell"/>
</dbReference>
<gene>
    <name evidence="14" type="ORF">SPPG_02256</name>
</gene>
<evidence type="ECO:0000256" key="3">
    <source>
        <dbReference type="ARBA" id="ARBA00022448"/>
    </source>
</evidence>
<protein>
    <submittedName>
        <fullName evidence="14">Magnesium and cobalt transporter CorA</fullName>
    </submittedName>
</protein>
<organism evidence="14 15">
    <name type="scientific">Spizellomyces punctatus (strain DAOM BR117)</name>
    <dbReference type="NCBI Taxonomy" id="645134"/>
    <lineage>
        <taxon>Eukaryota</taxon>
        <taxon>Fungi</taxon>
        <taxon>Fungi incertae sedis</taxon>
        <taxon>Chytridiomycota</taxon>
        <taxon>Chytridiomycota incertae sedis</taxon>
        <taxon>Chytridiomycetes</taxon>
        <taxon>Spizellomycetales</taxon>
        <taxon>Spizellomycetaceae</taxon>
        <taxon>Spizellomyces</taxon>
    </lineage>
</organism>
<evidence type="ECO:0000256" key="2">
    <source>
        <dbReference type="ARBA" id="ARBA00009765"/>
    </source>
</evidence>
<dbReference type="GeneID" id="27685852"/>
<dbReference type="Gene3D" id="1.20.58.340">
    <property type="entry name" value="Magnesium transport protein CorA, transmembrane region"/>
    <property type="match status" value="2"/>
</dbReference>
<keyword evidence="3" id="KW-0813">Transport</keyword>
<evidence type="ECO:0000256" key="12">
    <source>
        <dbReference type="SAM" id="MobiDB-lite"/>
    </source>
</evidence>
<name>A0A0L0HQU5_SPIPD</name>
<dbReference type="Gene3D" id="3.30.460.20">
    <property type="entry name" value="CorA soluble domain-like"/>
    <property type="match status" value="1"/>
</dbReference>
<keyword evidence="6" id="KW-0460">Magnesium</keyword>
<dbReference type="FunFam" id="1.20.58.340:FF:000004">
    <property type="entry name" value="Magnesium transport protein CorA"/>
    <property type="match status" value="1"/>
</dbReference>
<evidence type="ECO:0000256" key="10">
    <source>
        <dbReference type="ARBA" id="ARBA00034269"/>
    </source>
</evidence>
<sequence>MDPGQSPSETAPLLDRARENEEEEVPDSVAVEITPEEEGPKKRSRRSRLKRKIRSLLTARSMVSDLQANMRVPGAPPGIDVKVPNPTLEALFKEDVTVRVVDYSAIKMEIHDLDPASLAEFLRNQRPSWSKVRWIDIRGVNYTVIKQVAEKYKLHPLAVEDVFHFPQAIKADWYDNHIYVSMILTTLEDNDMESDNETSSSSRPAQSIYRTPLFPNRPKVDSWPSMQTRPEITIEQTNFFLLREGIVLSIFQHEGQKVTAPIYTRLGEVGTVLRDSEDASFLLFSLMDTVTDHFFPILNAYKHLLDLMETLVFKDPKAEATQELHVIAKELGVLRRTLMPTKNLVVTLRENGKHFAPTVDVSPPPQPFISKLTKTYLGDVKDHVNTVVDGLESYESDARHLIDLIFNIVSHSTNEAMKTLAVVSLVFLPISFLAGVFGMNFDYFPELHWRLGVYGFWIITASMVAVMVVLFRYMGWIGRR</sequence>
<dbReference type="SUPFAM" id="SSF143865">
    <property type="entry name" value="CorA soluble domain-like"/>
    <property type="match status" value="1"/>
</dbReference>
<keyword evidence="7 13" id="KW-1133">Transmembrane helix</keyword>
<feature type="region of interest" description="Disordered" evidence="12">
    <location>
        <begin position="1"/>
        <end position="49"/>
    </location>
</feature>
<keyword evidence="5 13" id="KW-0812">Transmembrane</keyword>
<proteinExistence type="inferred from homology"/>
<dbReference type="PANTHER" id="PTHR46494">
    <property type="entry name" value="CORA FAMILY METAL ION TRANSPORTER (EUROFUNG)"/>
    <property type="match status" value="1"/>
</dbReference>
<dbReference type="GO" id="GO:0015095">
    <property type="term" value="F:magnesium ion transmembrane transporter activity"/>
    <property type="evidence" value="ECO:0007669"/>
    <property type="project" value="TreeGrafter"/>
</dbReference>
<dbReference type="EMBL" id="KQ257452">
    <property type="protein sequence ID" value="KND03199.1"/>
    <property type="molecule type" value="Genomic_DNA"/>
</dbReference>
<evidence type="ECO:0000256" key="7">
    <source>
        <dbReference type="ARBA" id="ARBA00022989"/>
    </source>
</evidence>
<dbReference type="AlphaFoldDB" id="A0A0L0HQU5"/>
<reference evidence="14 15" key="1">
    <citation type="submission" date="2009-08" db="EMBL/GenBank/DDBJ databases">
        <title>The Genome Sequence of Spizellomyces punctatus strain DAOM BR117.</title>
        <authorList>
            <consortium name="The Broad Institute Genome Sequencing Platform"/>
            <person name="Russ C."/>
            <person name="Cuomo C."/>
            <person name="Shea T."/>
            <person name="Young S.K."/>
            <person name="Zeng Q."/>
            <person name="Koehrsen M."/>
            <person name="Haas B."/>
            <person name="Borodovsky M."/>
            <person name="Guigo R."/>
            <person name="Alvarado L."/>
            <person name="Berlin A."/>
            <person name="Bochicchio J."/>
            <person name="Borenstein D."/>
            <person name="Chapman S."/>
            <person name="Chen Z."/>
            <person name="Engels R."/>
            <person name="Freedman E."/>
            <person name="Gellesch M."/>
            <person name="Goldberg J."/>
            <person name="Griggs A."/>
            <person name="Gujja S."/>
            <person name="Heiman D."/>
            <person name="Hepburn T."/>
            <person name="Howarth C."/>
            <person name="Jen D."/>
            <person name="Larson L."/>
            <person name="Lewis B."/>
            <person name="Mehta T."/>
            <person name="Park D."/>
            <person name="Pearson M."/>
            <person name="Roberts A."/>
            <person name="Saif S."/>
            <person name="Shenoy N."/>
            <person name="Sisk P."/>
            <person name="Stolte C."/>
            <person name="Sykes S."/>
            <person name="Thomson T."/>
            <person name="Walk T."/>
            <person name="White J."/>
            <person name="Yandava C."/>
            <person name="Burger G."/>
            <person name="Gray M.W."/>
            <person name="Holland P.W.H."/>
            <person name="King N."/>
            <person name="Lang F.B.F."/>
            <person name="Roger A.J."/>
            <person name="Ruiz-Trillo I."/>
            <person name="Lander E."/>
            <person name="Nusbaum C."/>
        </authorList>
    </citation>
    <scope>NUCLEOTIDE SEQUENCE [LARGE SCALE GENOMIC DNA]</scope>
    <source>
        <strain evidence="14 15">DAOM BR117</strain>
    </source>
</reference>
<evidence type="ECO:0000256" key="4">
    <source>
        <dbReference type="ARBA" id="ARBA00022475"/>
    </source>
</evidence>
<dbReference type="InterPro" id="IPR045863">
    <property type="entry name" value="CorA_TM1_TM2"/>
</dbReference>
<dbReference type="OrthoDB" id="165352at2759"/>
<comment type="function">
    <text evidence="11">Mediates influx of magnesium ions. Alternates between open and closed states. Activated by low cytoplasmic Mg(2+) levels. Inactive when cytoplasmic Mg(2+) levels are high.</text>
</comment>
<comment type="catalytic activity">
    <reaction evidence="10">
        <text>Mg(2+)(in) = Mg(2+)(out)</text>
        <dbReference type="Rhea" id="RHEA:29827"/>
        <dbReference type="ChEBI" id="CHEBI:18420"/>
    </reaction>
</comment>
<dbReference type="STRING" id="645134.A0A0L0HQU5"/>
<keyword evidence="15" id="KW-1185">Reference proteome</keyword>
<dbReference type="Pfam" id="PF01544">
    <property type="entry name" value="CorA"/>
    <property type="match status" value="1"/>
</dbReference>
<evidence type="ECO:0000256" key="6">
    <source>
        <dbReference type="ARBA" id="ARBA00022842"/>
    </source>
</evidence>
<comment type="similarity">
    <text evidence="2">Belongs to the CorA metal ion transporter (MIT) (TC 1.A.35) family.</text>
</comment>
<dbReference type="GO" id="GO:0015087">
    <property type="term" value="F:cobalt ion transmembrane transporter activity"/>
    <property type="evidence" value="ECO:0007669"/>
    <property type="project" value="TreeGrafter"/>
</dbReference>
<dbReference type="eggNOG" id="ENOG502RY63">
    <property type="taxonomic scope" value="Eukaryota"/>
</dbReference>
<keyword evidence="4" id="KW-1003">Cell membrane</keyword>
<dbReference type="InParanoid" id="A0A0L0HQU5"/>
<dbReference type="InterPro" id="IPR045861">
    <property type="entry name" value="CorA_cytoplasmic_dom"/>
</dbReference>
<dbReference type="VEuPathDB" id="FungiDB:SPPG_02256"/>
<evidence type="ECO:0000313" key="14">
    <source>
        <dbReference type="EMBL" id="KND03199.1"/>
    </source>
</evidence>
<dbReference type="GO" id="GO:0000287">
    <property type="term" value="F:magnesium ion binding"/>
    <property type="evidence" value="ECO:0007669"/>
    <property type="project" value="TreeGrafter"/>
</dbReference>
<evidence type="ECO:0000256" key="13">
    <source>
        <dbReference type="SAM" id="Phobius"/>
    </source>
</evidence>
<dbReference type="GO" id="GO:0050897">
    <property type="term" value="F:cobalt ion binding"/>
    <property type="evidence" value="ECO:0007669"/>
    <property type="project" value="TreeGrafter"/>
</dbReference>
<evidence type="ECO:0000256" key="9">
    <source>
        <dbReference type="ARBA" id="ARBA00023136"/>
    </source>
</evidence>
<dbReference type="Proteomes" id="UP000053201">
    <property type="component" value="Unassembled WGS sequence"/>
</dbReference>
<evidence type="ECO:0000256" key="5">
    <source>
        <dbReference type="ARBA" id="ARBA00022692"/>
    </source>
</evidence>
<evidence type="ECO:0000256" key="1">
    <source>
        <dbReference type="ARBA" id="ARBA00004651"/>
    </source>
</evidence>
<accession>A0A0L0HQU5</accession>
<comment type="subcellular location">
    <subcellularLocation>
        <location evidence="1">Cell membrane</location>
        <topology evidence="1">Multi-pass membrane protein</topology>
    </subcellularLocation>
</comment>
<dbReference type="InterPro" id="IPR002523">
    <property type="entry name" value="MgTranspt_CorA/ZnTranspt_ZntB"/>
</dbReference>
<keyword evidence="9 13" id="KW-0472">Membrane</keyword>
<feature type="transmembrane region" description="Helical" evidence="13">
    <location>
        <begin position="451"/>
        <end position="471"/>
    </location>
</feature>
<evidence type="ECO:0000256" key="11">
    <source>
        <dbReference type="ARBA" id="ARBA00045497"/>
    </source>
</evidence>
<dbReference type="PANTHER" id="PTHR46494:SF1">
    <property type="entry name" value="CORA FAMILY METAL ION TRANSPORTER (EUROFUNG)"/>
    <property type="match status" value="1"/>
</dbReference>